<keyword evidence="1" id="KW-0732">Signal</keyword>
<sequence length="276" mass="28081">MHFSTVARSIVLLAAAAVSASTLHDRNQVCNANNCARAVTGTREGRIPSITSRRLDCSSFMLVTVTLAPTTTTLTETVSGVTTITITTTLSPANQARRAVQGAVTIRPTSIPPYASPCPNSSAFSSACSCWGIGPMKTTAAASTVTATTTVTAVATNVVVVDECNSLPYIGCGQYLSTSCRSGTGSCACLTDSKGLTFCAKSTGGCSSDRACAVDSDCAAGWKCTAPDGACCGFSICMLNSVGDCFGSTGQPVQRLTSLGPAQEGSSELIPHIVSV</sequence>
<reference evidence="2" key="1">
    <citation type="journal article" date="2021" name="Nat. Commun.">
        <title>Genetic determinants of endophytism in the Arabidopsis root mycobiome.</title>
        <authorList>
            <person name="Mesny F."/>
            <person name="Miyauchi S."/>
            <person name="Thiergart T."/>
            <person name="Pickel B."/>
            <person name="Atanasova L."/>
            <person name="Karlsson M."/>
            <person name="Huettel B."/>
            <person name="Barry K.W."/>
            <person name="Haridas S."/>
            <person name="Chen C."/>
            <person name="Bauer D."/>
            <person name="Andreopoulos W."/>
            <person name="Pangilinan J."/>
            <person name="LaButti K."/>
            <person name="Riley R."/>
            <person name="Lipzen A."/>
            <person name="Clum A."/>
            <person name="Drula E."/>
            <person name="Henrissat B."/>
            <person name="Kohler A."/>
            <person name="Grigoriev I.V."/>
            <person name="Martin F.M."/>
            <person name="Hacquard S."/>
        </authorList>
    </citation>
    <scope>NUCLEOTIDE SEQUENCE</scope>
    <source>
        <strain evidence="2">MPI-CAGE-AT-0016</strain>
    </source>
</reference>
<accession>A0A8K0TUS8</accession>
<evidence type="ECO:0000256" key="1">
    <source>
        <dbReference type="SAM" id="SignalP"/>
    </source>
</evidence>
<dbReference type="Proteomes" id="UP000813385">
    <property type="component" value="Unassembled WGS sequence"/>
</dbReference>
<organism evidence="2 3">
    <name type="scientific">Plectosphaerella cucumerina</name>
    <dbReference type="NCBI Taxonomy" id="40658"/>
    <lineage>
        <taxon>Eukaryota</taxon>
        <taxon>Fungi</taxon>
        <taxon>Dikarya</taxon>
        <taxon>Ascomycota</taxon>
        <taxon>Pezizomycotina</taxon>
        <taxon>Sordariomycetes</taxon>
        <taxon>Hypocreomycetidae</taxon>
        <taxon>Glomerellales</taxon>
        <taxon>Plectosphaerellaceae</taxon>
        <taxon>Plectosphaerella</taxon>
    </lineage>
</organism>
<dbReference type="AlphaFoldDB" id="A0A8K0TUS8"/>
<name>A0A8K0TUS8_9PEZI</name>
<feature type="chain" id="PRO_5035457845" description="Antifreeze protein" evidence="1">
    <location>
        <begin position="21"/>
        <end position="276"/>
    </location>
</feature>
<dbReference type="OrthoDB" id="5596743at2759"/>
<protein>
    <recommendedName>
        <fullName evidence="4">Antifreeze protein</fullName>
    </recommendedName>
</protein>
<feature type="signal peptide" evidence="1">
    <location>
        <begin position="1"/>
        <end position="20"/>
    </location>
</feature>
<evidence type="ECO:0000313" key="2">
    <source>
        <dbReference type="EMBL" id="KAH7375176.1"/>
    </source>
</evidence>
<comment type="caution">
    <text evidence="2">The sequence shown here is derived from an EMBL/GenBank/DDBJ whole genome shotgun (WGS) entry which is preliminary data.</text>
</comment>
<gene>
    <name evidence="2" type="ORF">B0T11DRAFT_6787</name>
</gene>
<keyword evidence="3" id="KW-1185">Reference proteome</keyword>
<evidence type="ECO:0000313" key="3">
    <source>
        <dbReference type="Proteomes" id="UP000813385"/>
    </source>
</evidence>
<dbReference type="EMBL" id="JAGPXD010000001">
    <property type="protein sequence ID" value="KAH7375176.1"/>
    <property type="molecule type" value="Genomic_DNA"/>
</dbReference>
<evidence type="ECO:0008006" key="4">
    <source>
        <dbReference type="Google" id="ProtNLM"/>
    </source>
</evidence>
<proteinExistence type="predicted"/>